<name>A0A191T6P4_9VIRI</name>
<dbReference type="Pfam" id="PF07444">
    <property type="entry name" value="Ycf66_N"/>
    <property type="match status" value="1"/>
</dbReference>
<feature type="transmembrane region" description="Helical" evidence="1">
    <location>
        <begin position="6"/>
        <end position="26"/>
    </location>
</feature>
<dbReference type="InterPro" id="IPR010004">
    <property type="entry name" value="Uncharacterised_Ycf66"/>
</dbReference>
<accession>A0A191T6P4</accession>
<organism evidence="2">
    <name type="scientific">Klebsormidium sp. SAG 51.86</name>
    <dbReference type="NCBI Taxonomy" id="1856625"/>
    <lineage>
        <taxon>Eukaryota</taxon>
        <taxon>Viridiplantae</taxon>
        <taxon>Streptophyta</taxon>
        <taxon>Klebsormidiophyceae</taxon>
        <taxon>Klebsormidiales</taxon>
        <taxon>Klebsormidiaceae</taxon>
        <taxon>Klebsormidium</taxon>
    </lineage>
</organism>
<proteinExistence type="predicted"/>
<dbReference type="AlphaFoldDB" id="A0A191T6P4"/>
<protein>
    <submittedName>
        <fullName evidence="2">Hypothetical chloroplast RF66</fullName>
    </submittedName>
</protein>
<feature type="transmembrane region" description="Helical" evidence="1">
    <location>
        <begin position="62"/>
        <end position="82"/>
    </location>
</feature>
<keyword evidence="2" id="KW-0934">Plastid</keyword>
<keyword evidence="1" id="KW-1133">Transmembrane helix</keyword>
<sequence>MINVDFNASTFLGVCLVGSSIGLYTIRKVSPELSRDSDVILSTVGIAAGSILTFQGWRLDPILLFCQTCSIGIALFFVWESIRLRHSSHYFKKNQRNELNIQKNNSILCQGWRLPSKPKDRKKTKNNYLFIQIQKKVLQTTPSPYNQG</sequence>
<dbReference type="EMBL" id="KU646497">
    <property type="protein sequence ID" value="ANI26076.1"/>
    <property type="molecule type" value="Genomic_DNA"/>
</dbReference>
<keyword evidence="1" id="KW-0472">Membrane</keyword>
<evidence type="ECO:0000256" key="1">
    <source>
        <dbReference type="SAM" id="Phobius"/>
    </source>
</evidence>
<feature type="transmembrane region" description="Helical" evidence="1">
    <location>
        <begin position="38"/>
        <end position="56"/>
    </location>
</feature>
<keyword evidence="1" id="KW-0812">Transmembrane</keyword>
<geneLocation type="chloroplast" evidence="2"/>
<keyword evidence="2" id="KW-0150">Chloroplast</keyword>
<evidence type="ECO:0000313" key="2">
    <source>
        <dbReference type="EMBL" id="ANI26076.1"/>
    </source>
</evidence>
<gene>
    <name evidence="2" type="primary">ycf66</name>
</gene>
<reference evidence="2" key="1">
    <citation type="journal article" date="2016" name="Front. Plant Sci.">
        <title>Comparative Chloroplast Genome Analyses of Streptophyte Green Algae Uncover Major Structural Alterations in the Klebsormidiophyceae, Coleochaetophyceae and Zygnematophyceae.</title>
        <authorList>
            <person name="Lemieux C."/>
            <person name="Otis C."/>
            <person name="Turmel M."/>
        </authorList>
    </citation>
    <scope>NUCLEOTIDE SEQUENCE</scope>
</reference>